<evidence type="ECO:0000256" key="1">
    <source>
        <dbReference type="ARBA" id="ARBA00004141"/>
    </source>
</evidence>
<reference evidence="8 9" key="1">
    <citation type="submission" date="2024-02" db="EMBL/GenBank/DDBJ databases">
        <title>Bacterial strain from lacustrine sediment.</title>
        <authorList>
            <person name="Petit C."/>
            <person name="Fadhlaoui K."/>
        </authorList>
    </citation>
    <scope>NUCLEOTIDE SEQUENCE [LARGE SCALE GENOMIC DNA]</scope>
    <source>
        <strain evidence="8 9">IPX-CK</strain>
    </source>
</reference>
<dbReference type="Pfam" id="PF04138">
    <property type="entry name" value="GtrA_DPMS_TM"/>
    <property type="match status" value="1"/>
</dbReference>
<evidence type="ECO:0000256" key="4">
    <source>
        <dbReference type="ARBA" id="ARBA00022989"/>
    </source>
</evidence>
<feature type="transmembrane region" description="Helical" evidence="6">
    <location>
        <begin position="12"/>
        <end position="32"/>
    </location>
</feature>
<gene>
    <name evidence="8" type="ORF">V6984_18480</name>
</gene>
<keyword evidence="5 6" id="KW-0472">Membrane</keyword>
<dbReference type="RefSeq" id="WP_342757068.1">
    <property type="nucleotide sequence ID" value="NZ_CP146256.1"/>
</dbReference>
<evidence type="ECO:0000313" key="9">
    <source>
        <dbReference type="Proteomes" id="UP001451571"/>
    </source>
</evidence>
<keyword evidence="4 6" id="KW-1133">Transmembrane helix</keyword>
<evidence type="ECO:0000256" key="6">
    <source>
        <dbReference type="SAM" id="Phobius"/>
    </source>
</evidence>
<sequence length="130" mass="15070">MKLKKDKMLQLIRYGFWGCATVFVGLLSYALLEIVFDYRVANIISIIFTKVFAYFSNKRFVFRTKTTLYEQLGEIMRFIFARSISGIVDFLGQIFLVEVLGSGDFFAKCIMIIITTVINYFLSAYGVFRD</sequence>
<feature type="transmembrane region" description="Helical" evidence="6">
    <location>
        <begin position="38"/>
        <end position="57"/>
    </location>
</feature>
<evidence type="ECO:0000256" key="3">
    <source>
        <dbReference type="ARBA" id="ARBA00022692"/>
    </source>
</evidence>
<comment type="subcellular location">
    <subcellularLocation>
        <location evidence="1">Membrane</location>
        <topology evidence="1">Multi-pass membrane protein</topology>
    </subcellularLocation>
</comment>
<dbReference type="InterPro" id="IPR007267">
    <property type="entry name" value="GtrA_DPMS_TM"/>
</dbReference>
<evidence type="ECO:0000256" key="5">
    <source>
        <dbReference type="ARBA" id="ARBA00023136"/>
    </source>
</evidence>
<organism evidence="8 9">
    <name type="scientific">Kineothrix sedimenti</name>
    <dbReference type="NCBI Taxonomy" id="3123317"/>
    <lineage>
        <taxon>Bacteria</taxon>
        <taxon>Bacillati</taxon>
        <taxon>Bacillota</taxon>
        <taxon>Clostridia</taxon>
        <taxon>Lachnospirales</taxon>
        <taxon>Lachnospiraceae</taxon>
        <taxon>Kineothrix</taxon>
    </lineage>
</organism>
<feature type="domain" description="GtrA/DPMS transmembrane" evidence="7">
    <location>
        <begin position="13"/>
        <end position="128"/>
    </location>
</feature>
<evidence type="ECO:0000259" key="7">
    <source>
        <dbReference type="Pfam" id="PF04138"/>
    </source>
</evidence>
<evidence type="ECO:0000256" key="2">
    <source>
        <dbReference type="ARBA" id="ARBA00009399"/>
    </source>
</evidence>
<name>A0ABZ3ETC7_9FIRM</name>
<comment type="similarity">
    <text evidence="2">Belongs to the GtrA family.</text>
</comment>
<keyword evidence="9" id="KW-1185">Reference proteome</keyword>
<dbReference type="PANTHER" id="PTHR38459">
    <property type="entry name" value="PROPHAGE BACTOPRENOL-LINKED GLUCOSE TRANSLOCASE HOMOLOG"/>
    <property type="match status" value="1"/>
</dbReference>
<keyword evidence="3 6" id="KW-0812">Transmembrane</keyword>
<feature type="transmembrane region" description="Helical" evidence="6">
    <location>
        <begin position="105"/>
        <end position="128"/>
    </location>
</feature>
<evidence type="ECO:0000313" key="8">
    <source>
        <dbReference type="EMBL" id="XAH73464.1"/>
    </source>
</evidence>
<dbReference type="Proteomes" id="UP001451571">
    <property type="component" value="Chromosome"/>
</dbReference>
<proteinExistence type="inferred from homology"/>
<feature type="transmembrane region" description="Helical" evidence="6">
    <location>
        <begin position="78"/>
        <end position="99"/>
    </location>
</feature>
<protein>
    <submittedName>
        <fullName evidence="8">GtrA family protein</fullName>
    </submittedName>
</protein>
<accession>A0ABZ3ETC7</accession>
<dbReference type="EMBL" id="CP146256">
    <property type="protein sequence ID" value="XAH73464.1"/>
    <property type="molecule type" value="Genomic_DNA"/>
</dbReference>
<dbReference type="InterPro" id="IPR051401">
    <property type="entry name" value="GtrA_CellWall_Glycosyl"/>
</dbReference>
<dbReference type="PANTHER" id="PTHR38459:SF5">
    <property type="entry name" value="CELL WALL TEICHOIC ACID GLYCOSYLATION PROTEIN GTCA"/>
    <property type="match status" value="1"/>
</dbReference>